<gene>
    <name evidence="3" type="ORF">SAMN05216452_3348</name>
</gene>
<name>A0A1H4MJ99_9HYPH</name>
<dbReference type="SUPFAM" id="SSF51735">
    <property type="entry name" value="NAD(P)-binding Rossmann-fold domains"/>
    <property type="match status" value="1"/>
</dbReference>
<reference evidence="4" key="1">
    <citation type="submission" date="2016-10" db="EMBL/GenBank/DDBJ databases">
        <authorList>
            <person name="Varghese N."/>
            <person name="Submissions S."/>
        </authorList>
    </citation>
    <scope>NUCLEOTIDE SEQUENCE [LARGE SCALE GENOMIC DNA]</scope>
    <source>
        <strain evidence="4">ES.061</strain>
    </source>
</reference>
<dbReference type="InterPro" id="IPR036291">
    <property type="entry name" value="NAD(P)-bd_dom_sf"/>
</dbReference>
<dbReference type="PANTHER" id="PTHR43708">
    <property type="entry name" value="CONSERVED EXPRESSED OXIDOREDUCTASE (EUROFUNG)"/>
    <property type="match status" value="1"/>
</dbReference>
<organism evidence="3 4">
    <name type="scientific">Nitratireductor aquibiodomus</name>
    <dbReference type="NCBI Taxonomy" id="204799"/>
    <lineage>
        <taxon>Bacteria</taxon>
        <taxon>Pseudomonadati</taxon>
        <taxon>Pseudomonadota</taxon>
        <taxon>Alphaproteobacteria</taxon>
        <taxon>Hyphomicrobiales</taxon>
        <taxon>Phyllobacteriaceae</taxon>
        <taxon>Nitratireductor</taxon>
    </lineage>
</organism>
<dbReference type="InterPro" id="IPR051317">
    <property type="entry name" value="Gfo/Idh/MocA_oxidoreduct"/>
</dbReference>
<dbReference type="Gene3D" id="3.40.50.720">
    <property type="entry name" value="NAD(P)-binding Rossmann-like Domain"/>
    <property type="match status" value="1"/>
</dbReference>
<keyword evidence="4" id="KW-1185">Reference proteome</keyword>
<dbReference type="AlphaFoldDB" id="A0A1H4MJ99"/>
<feature type="domain" description="GFO/IDH/MocA-like oxidoreductase" evidence="2">
    <location>
        <begin position="129"/>
        <end position="252"/>
    </location>
</feature>
<protein>
    <submittedName>
        <fullName evidence="3">Predicted dehydrogenase</fullName>
    </submittedName>
</protein>
<dbReference type="GO" id="GO:0000166">
    <property type="term" value="F:nucleotide binding"/>
    <property type="evidence" value="ECO:0007669"/>
    <property type="project" value="InterPro"/>
</dbReference>
<dbReference type="Pfam" id="PF01408">
    <property type="entry name" value="GFO_IDH_MocA"/>
    <property type="match status" value="1"/>
</dbReference>
<evidence type="ECO:0000313" key="4">
    <source>
        <dbReference type="Proteomes" id="UP000199064"/>
    </source>
</evidence>
<dbReference type="EMBL" id="FNSL01000001">
    <property type="protein sequence ID" value="SEB83180.1"/>
    <property type="molecule type" value="Genomic_DNA"/>
</dbReference>
<dbReference type="Pfam" id="PF22725">
    <property type="entry name" value="GFO_IDH_MocA_C3"/>
    <property type="match status" value="1"/>
</dbReference>
<dbReference type="PANTHER" id="PTHR43708:SF8">
    <property type="entry name" value="OXIDOREDUCTASE"/>
    <property type="match status" value="1"/>
</dbReference>
<dbReference type="SUPFAM" id="SSF55347">
    <property type="entry name" value="Glyceraldehyde-3-phosphate dehydrogenase-like, C-terminal domain"/>
    <property type="match status" value="1"/>
</dbReference>
<feature type="domain" description="Gfo/Idh/MocA-like oxidoreductase N-terminal" evidence="1">
    <location>
        <begin position="3"/>
        <end position="116"/>
    </location>
</feature>
<sequence>MKRFLIVGLGSIGRRHLVNLASLYPEADFTILRHKQRPDVLADRLGASVVTRLEDVIDESFDLVVLATPSANHIDLLPELIRRGFNLLVEKPIVSSLGDCNSLIDALAAAPAAVRVSAFNFRHLSSLVALREQVHRGILGNVVRASFTAGQWLPDWRPSQNYRQSYSANPDQGGGVELDLVHEIDLARWIFGELNLEFARCGKFSDLEISSHDTAMMVFSPQNGSAPVIQIALDYVSRQRLRHYEIVGDRAGLNWNIDGALDLIEPDGRRSLEHAPNGFDIAKSYIAMLERTLRAVEGDWQEPLQTLEDGIESTRLAIQVREKGGQR</sequence>
<dbReference type="InterPro" id="IPR055170">
    <property type="entry name" value="GFO_IDH_MocA-like_dom"/>
</dbReference>
<accession>A0A1H4MJ99</accession>
<dbReference type="Gene3D" id="3.30.360.10">
    <property type="entry name" value="Dihydrodipicolinate Reductase, domain 2"/>
    <property type="match status" value="1"/>
</dbReference>
<dbReference type="RefSeq" id="WP_090329532.1">
    <property type="nucleotide sequence ID" value="NZ_FNSL01000001.1"/>
</dbReference>
<dbReference type="InterPro" id="IPR000683">
    <property type="entry name" value="Gfo/Idh/MocA-like_OxRdtase_N"/>
</dbReference>
<dbReference type="Proteomes" id="UP000199064">
    <property type="component" value="Unassembled WGS sequence"/>
</dbReference>
<proteinExistence type="predicted"/>
<evidence type="ECO:0000313" key="3">
    <source>
        <dbReference type="EMBL" id="SEB83180.1"/>
    </source>
</evidence>
<evidence type="ECO:0000259" key="2">
    <source>
        <dbReference type="Pfam" id="PF22725"/>
    </source>
</evidence>
<evidence type="ECO:0000259" key="1">
    <source>
        <dbReference type="Pfam" id="PF01408"/>
    </source>
</evidence>